<dbReference type="PROSITE" id="PS00622">
    <property type="entry name" value="HTH_LUXR_1"/>
    <property type="match status" value="1"/>
</dbReference>
<dbReference type="InterPro" id="IPR000792">
    <property type="entry name" value="Tscrpt_reg_LuxR_C"/>
</dbReference>
<dbReference type="SMART" id="SM00421">
    <property type="entry name" value="HTH_LUXR"/>
    <property type="match status" value="1"/>
</dbReference>
<evidence type="ECO:0000256" key="1">
    <source>
        <dbReference type="ARBA" id="ARBA00023015"/>
    </source>
</evidence>
<dbReference type="GO" id="GO:0003677">
    <property type="term" value="F:DNA binding"/>
    <property type="evidence" value="ECO:0007669"/>
    <property type="project" value="UniProtKB-KW"/>
</dbReference>
<keyword evidence="3" id="KW-0804">Transcription</keyword>
<dbReference type="Proteomes" id="UP000186684">
    <property type="component" value="Unassembled WGS sequence"/>
</dbReference>
<sequence>MSVDLAPPSDGTGQVLALVEADEALREVCLKIRREDDLRKSNQNGRIVGTIIVDGIRFAVLAEDRSSSADETEGLLKLTNRELQIACLVRQGACNKQIARRLRISPYTVASYLKRMFPKLGCTSRTEMAAIVAQVQPHVDL</sequence>
<evidence type="ECO:0000256" key="2">
    <source>
        <dbReference type="ARBA" id="ARBA00023125"/>
    </source>
</evidence>
<dbReference type="PROSITE" id="PS50043">
    <property type="entry name" value="HTH_LUXR_2"/>
    <property type="match status" value="1"/>
</dbReference>
<dbReference type="Gene3D" id="1.10.10.10">
    <property type="entry name" value="Winged helix-like DNA-binding domain superfamily/Winged helix DNA-binding domain"/>
    <property type="match status" value="1"/>
</dbReference>
<protein>
    <submittedName>
        <fullName evidence="5">Regulatory protein, luxR family</fullName>
    </submittedName>
</protein>
<proteinExistence type="predicted"/>
<reference evidence="6" key="1">
    <citation type="submission" date="2017-01" db="EMBL/GenBank/DDBJ databases">
        <authorList>
            <person name="Varghese N."/>
            <person name="Submissions S."/>
        </authorList>
    </citation>
    <scope>NUCLEOTIDE SEQUENCE [LARGE SCALE GENOMIC DNA]</scope>
    <source>
        <strain evidence="6">DSM 29430</strain>
    </source>
</reference>
<evidence type="ECO:0000259" key="4">
    <source>
        <dbReference type="PROSITE" id="PS50043"/>
    </source>
</evidence>
<dbReference type="InterPro" id="IPR016032">
    <property type="entry name" value="Sig_transdc_resp-reg_C-effctor"/>
</dbReference>
<dbReference type="SUPFAM" id="SSF46894">
    <property type="entry name" value="C-terminal effector domain of the bipartite response regulators"/>
    <property type="match status" value="1"/>
</dbReference>
<evidence type="ECO:0000313" key="6">
    <source>
        <dbReference type="Proteomes" id="UP000186684"/>
    </source>
</evidence>
<feature type="domain" description="HTH luxR-type" evidence="4">
    <location>
        <begin position="71"/>
        <end position="136"/>
    </location>
</feature>
<keyword evidence="6" id="KW-1185">Reference proteome</keyword>
<dbReference type="CDD" id="cd06170">
    <property type="entry name" value="LuxR_C_like"/>
    <property type="match status" value="1"/>
</dbReference>
<evidence type="ECO:0000313" key="5">
    <source>
        <dbReference type="EMBL" id="SIT00175.1"/>
    </source>
</evidence>
<dbReference type="EMBL" id="FTOQ01000009">
    <property type="protein sequence ID" value="SIT00175.1"/>
    <property type="molecule type" value="Genomic_DNA"/>
</dbReference>
<keyword evidence="1" id="KW-0805">Transcription regulation</keyword>
<name>A0A1N7NP37_9RHOB</name>
<dbReference type="RefSeq" id="WP_076448928.1">
    <property type="nucleotide sequence ID" value="NZ_FTOQ01000009.1"/>
</dbReference>
<keyword evidence="2" id="KW-0238">DNA-binding</keyword>
<dbReference type="PANTHER" id="PTHR44688:SF16">
    <property type="entry name" value="DNA-BINDING TRANSCRIPTIONAL ACTIVATOR DEVR_DOSR"/>
    <property type="match status" value="1"/>
</dbReference>
<accession>A0A1N7NP37</accession>
<dbReference type="PANTHER" id="PTHR44688">
    <property type="entry name" value="DNA-BINDING TRANSCRIPTIONAL ACTIVATOR DEVR_DOSR"/>
    <property type="match status" value="1"/>
</dbReference>
<gene>
    <name evidence="5" type="ORF">SAMN05421759_10985</name>
</gene>
<dbReference type="GO" id="GO:0006355">
    <property type="term" value="P:regulation of DNA-templated transcription"/>
    <property type="evidence" value="ECO:0007669"/>
    <property type="project" value="InterPro"/>
</dbReference>
<evidence type="ECO:0000256" key="3">
    <source>
        <dbReference type="ARBA" id="ARBA00023163"/>
    </source>
</evidence>
<dbReference type="PRINTS" id="PR00038">
    <property type="entry name" value="HTHLUXR"/>
</dbReference>
<dbReference type="InterPro" id="IPR036388">
    <property type="entry name" value="WH-like_DNA-bd_sf"/>
</dbReference>
<dbReference type="AlphaFoldDB" id="A0A1N7NP37"/>
<organism evidence="5 6">
    <name type="scientific">Roseivivax lentus</name>
    <dbReference type="NCBI Taxonomy" id="633194"/>
    <lineage>
        <taxon>Bacteria</taxon>
        <taxon>Pseudomonadati</taxon>
        <taxon>Pseudomonadota</taxon>
        <taxon>Alphaproteobacteria</taxon>
        <taxon>Rhodobacterales</taxon>
        <taxon>Roseobacteraceae</taxon>
        <taxon>Roseivivax</taxon>
    </lineage>
</organism>
<dbReference type="Pfam" id="PF00196">
    <property type="entry name" value="GerE"/>
    <property type="match status" value="1"/>
</dbReference>
<dbReference type="STRING" id="633194.SAMN05421759_10985"/>